<evidence type="ECO:0008006" key="3">
    <source>
        <dbReference type="Google" id="ProtNLM"/>
    </source>
</evidence>
<evidence type="ECO:0000313" key="1">
    <source>
        <dbReference type="EMBL" id="MDM9629932.1"/>
    </source>
</evidence>
<protein>
    <recommendedName>
        <fullName evidence="3">Lipoprotein</fullName>
    </recommendedName>
</protein>
<dbReference type="PROSITE" id="PS51257">
    <property type="entry name" value="PROKAR_LIPOPROTEIN"/>
    <property type="match status" value="1"/>
</dbReference>
<accession>A0ABT7WAL0</accession>
<dbReference type="Proteomes" id="UP001174839">
    <property type="component" value="Unassembled WGS sequence"/>
</dbReference>
<keyword evidence="2" id="KW-1185">Reference proteome</keyword>
<name>A0ABT7WAL0_9FLAO</name>
<comment type="caution">
    <text evidence="1">The sequence shown here is derived from an EMBL/GenBank/DDBJ whole genome shotgun (WGS) entry which is preliminary data.</text>
</comment>
<organism evidence="1 2">
    <name type="scientific">Robiginitalea aurantiaca</name>
    <dbReference type="NCBI Taxonomy" id="3056915"/>
    <lineage>
        <taxon>Bacteria</taxon>
        <taxon>Pseudomonadati</taxon>
        <taxon>Bacteroidota</taxon>
        <taxon>Flavobacteriia</taxon>
        <taxon>Flavobacteriales</taxon>
        <taxon>Flavobacteriaceae</taxon>
        <taxon>Robiginitalea</taxon>
    </lineage>
</organism>
<gene>
    <name evidence="1" type="ORF">QU605_00505</name>
</gene>
<proteinExistence type="predicted"/>
<dbReference type="RefSeq" id="WP_289723299.1">
    <property type="nucleotide sequence ID" value="NZ_JAUDUY010000001.1"/>
</dbReference>
<reference evidence="1" key="1">
    <citation type="submission" date="2023-06" db="EMBL/GenBank/DDBJ databases">
        <title>Robiginitalea aurantiacus sp. nov. and Algoriphagus sediminis sp. nov., isolated from coastal sediment.</title>
        <authorList>
            <person name="Zhou Z.Y."/>
            <person name="An J."/>
            <person name="Jia Y.W."/>
            <person name="Du Z.J."/>
        </authorList>
    </citation>
    <scope>NUCLEOTIDE SEQUENCE</scope>
    <source>
        <strain evidence="1">M39</strain>
    </source>
</reference>
<dbReference type="EMBL" id="JAUDUY010000001">
    <property type="protein sequence ID" value="MDM9629932.1"/>
    <property type="molecule type" value="Genomic_DNA"/>
</dbReference>
<evidence type="ECO:0000313" key="2">
    <source>
        <dbReference type="Proteomes" id="UP001174839"/>
    </source>
</evidence>
<sequence length="172" mass="19445">MRISVCFTILFTAIGLMSCSSQKKLESDPPFSIERPTVSYWAGGREESGTGMRFQARWNPADPSSIDVDSLYFRGRILKLNREETETGFLITGTYLTPSFANSDLIMHADSLREVGNQPPKPLPEGRDFPFELGPDEAVMSYFVKSSEKKHYYKISGVVEKTGRNYPERTKN</sequence>